<comment type="caution">
    <text evidence="3">The sequence shown here is derived from an EMBL/GenBank/DDBJ whole genome shotgun (WGS) entry which is preliminary data.</text>
</comment>
<keyword evidence="2" id="KW-0472">Membrane</keyword>
<feature type="region of interest" description="Disordered" evidence="1">
    <location>
        <begin position="22"/>
        <end position="41"/>
    </location>
</feature>
<feature type="transmembrane region" description="Helical" evidence="2">
    <location>
        <begin position="617"/>
        <end position="636"/>
    </location>
</feature>
<sequence>MEHDPRVNRDEQYPLLKVEAADGGGDTKLQQPPSVVTTGWTASRTPKPSWLNRWPECMSACWMTIIVFAVSFLVFYSLGIYVAYRRQPVVVFKCNNSKPASDVYYHHVVQKGSYIPLTIYSEYLSAMAVQYPSLRFNVYFLVDDFAQNGKRPRLFKRLPAIPGTLNVIVEQSNRREIRDFQRRYQNVNITIMTLGKFMAKAPLRYKWKSIPSMYLPFYARILSVWQTGGIGIDLDTFNNLYNNRQDVSNKIEAILKQHNEGIDTDKYMDIFNSMKRDDDNEIFSLFFNVIHNLMNQTSSFFNLDVSPDIKLLDRMPLVRTHRNKREIMEELPLNNASDASNITDKNTSVTEATPIISTEIIQVSTLNLTEDKANKSHASFVGPADMKIKSPGRLIPMPLDFPQVMIFYDFLVSDDVGPSYPALAPINPATPMKITEFKKLAKHGTMSNHLSVSFDGAFVAAPMCYHPFLTQLLSTGCKRENPSIAIKDTFMSQCSTFLRDDVHTRLFCQHPTFSASILYTYFYGVLGLIISIHDLKKHFGEIQVDGKLSLNFRDAMIVHDIKVIVSSIGLVQYVCLLMGCFTENPGLLLPHLAGQLIAVSLKIANVFLFLKQMKLRSFGILGNKLTAIFVMAFNWLQEFCVFRQYLCICDL</sequence>
<name>A0A821WC48_9NEOP</name>
<protein>
    <submittedName>
        <fullName evidence="3">Uncharacterized protein</fullName>
    </submittedName>
</protein>
<evidence type="ECO:0000256" key="2">
    <source>
        <dbReference type="SAM" id="Phobius"/>
    </source>
</evidence>
<dbReference type="AlphaFoldDB" id="A0A821WC48"/>
<reference evidence="3" key="1">
    <citation type="submission" date="2021-02" db="EMBL/GenBank/DDBJ databases">
        <authorList>
            <person name="Steward A R."/>
        </authorList>
    </citation>
    <scope>NUCLEOTIDE SEQUENCE</scope>
</reference>
<dbReference type="Proteomes" id="UP000663880">
    <property type="component" value="Unassembled WGS sequence"/>
</dbReference>
<organism evidence="3 4">
    <name type="scientific">Pieris macdunnoughi</name>
    <dbReference type="NCBI Taxonomy" id="345717"/>
    <lineage>
        <taxon>Eukaryota</taxon>
        <taxon>Metazoa</taxon>
        <taxon>Ecdysozoa</taxon>
        <taxon>Arthropoda</taxon>
        <taxon>Hexapoda</taxon>
        <taxon>Insecta</taxon>
        <taxon>Pterygota</taxon>
        <taxon>Neoptera</taxon>
        <taxon>Endopterygota</taxon>
        <taxon>Lepidoptera</taxon>
        <taxon>Glossata</taxon>
        <taxon>Ditrysia</taxon>
        <taxon>Papilionoidea</taxon>
        <taxon>Pieridae</taxon>
        <taxon>Pierinae</taxon>
        <taxon>Pieris</taxon>
    </lineage>
</organism>
<feature type="transmembrane region" description="Helical" evidence="2">
    <location>
        <begin position="60"/>
        <end position="84"/>
    </location>
</feature>
<gene>
    <name evidence="3" type="ORF">PMACD_LOCUS13141</name>
</gene>
<feature type="compositionally biased region" description="Polar residues" evidence="1">
    <location>
        <begin position="28"/>
        <end position="41"/>
    </location>
</feature>
<keyword evidence="2" id="KW-1133">Transmembrane helix</keyword>
<evidence type="ECO:0000313" key="4">
    <source>
        <dbReference type="Proteomes" id="UP000663880"/>
    </source>
</evidence>
<evidence type="ECO:0000313" key="3">
    <source>
        <dbReference type="EMBL" id="CAF4922319.1"/>
    </source>
</evidence>
<dbReference type="OrthoDB" id="6768668at2759"/>
<evidence type="ECO:0000256" key="1">
    <source>
        <dbReference type="SAM" id="MobiDB-lite"/>
    </source>
</evidence>
<keyword evidence="2" id="KW-0812">Transmembrane</keyword>
<feature type="transmembrane region" description="Helical" evidence="2">
    <location>
        <begin position="513"/>
        <end position="532"/>
    </location>
</feature>
<proteinExistence type="predicted"/>
<feature type="transmembrane region" description="Helical" evidence="2">
    <location>
        <begin position="563"/>
        <end position="582"/>
    </location>
</feature>
<accession>A0A821WC48</accession>
<feature type="transmembrane region" description="Helical" evidence="2">
    <location>
        <begin position="588"/>
        <end position="610"/>
    </location>
</feature>
<keyword evidence="4" id="KW-1185">Reference proteome</keyword>
<dbReference type="EMBL" id="CAJOBZ010000061">
    <property type="protein sequence ID" value="CAF4922319.1"/>
    <property type="molecule type" value="Genomic_DNA"/>
</dbReference>